<dbReference type="AlphaFoldDB" id="A0A977KWW8"/>
<evidence type="ECO:0000313" key="2">
    <source>
        <dbReference type="EMBL" id="UXE61372.1"/>
    </source>
</evidence>
<dbReference type="Proteomes" id="UP001065613">
    <property type="component" value="Chromosome"/>
</dbReference>
<accession>A0A977KWW8</accession>
<dbReference type="KEGG" id="wna:KA717_39575"/>
<evidence type="ECO:0000256" key="1">
    <source>
        <dbReference type="SAM" id="Phobius"/>
    </source>
</evidence>
<protein>
    <submittedName>
        <fullName evidence="2">Uncharacterized protein</fullName>
    </submittedName>
</protein>
<gene>
    <name evidence="2" type="ORF">KA717_39575</name>
</gene>
<feature type="transmembrane region" description="Helical" evidence="1">
    <location>
        <begin position="66"/>
        <end position="87"/>
    </location>
</feature>
<sequence>MQENESITAIVYAIRSDVQLISHQLKSLAGDIDSLKASTKVDEEETKKKFAQILTDYTRLETQFGIARLIITGLTLSILAIVGTRLWTVMTIDFSTYNQTRHQVK</sequence>
<reference evidence="2" key="1">
    <citation type="submission" date="2021-04" db="EMBL/GenBank/DDBJ databases">
        <title>Genome sequence of Woronichinia naegeliana from Washington state freshwater lake bloom.</title>
        <authorList>
            <person name="Dreher T.W."/>
        </authorList>
    </citation>
    <scope>NUCLEOTIDE SEQUENCE</scope>
    <source>
        <strain evidence="2">WA131</strain>
    </source>
</reference>
<organism evidence="2">
    <name type="scientific">Woronichinia naegeliana WA131</name>
    <dbReference type="NCBI Taxonomy" id="2824559"/>
    <lineage>
        <taxon>Bacteria</taxon>
        <taxon>Bacillati</taxon>
        <taxon>Cyanobacteriota</taxon>
        <taxon>Cyanophyceae</taxon>
        <taxon>Synechococcales</taxon>
        <taxon>Coelosphaeriaceae</taxon>
        <taxon>Woronichinia</taxon>
    </lineage>
</organism>
<keyword evidence="1" id="KW-0472">Membrane</keyword>
<name>A0A977KWW8_9CYAN</name>
<keyword evidence="1" id="KW-0812">Transmembrane</keyword>
<dbReference type="EMBL" id="CP073041">
    <property type="protein sequence ID" value="UXE61372.1"/>
    <property type="molecule type" value="Genomic_DNA"/>
</dbReference>
<keyword evidence="1" id="KW-1133">Transmembrane helix</keyword>
<proteinExistence type="predicted"/>